<organism evidence="1 2">
    <name type="scientific">Soehngenia longivitae</name>
    <dbReference type="NCBI Taxonomy" id="2562294"/>
    <lineage>
        <taxon>Bacteria</taxon>
        <taxon>Bacillati</taxon>
        <taxon>Bacillota</taxon>
        <taxon>Tissierellia</taxon>
        <taxon>Tissierellales</taxon>
        <taxon>Tissierellaceae</taxon>
        <taxon>Soehngenia</taxon>
    </lineage>
</organism>
<keyword evidence="2" id="KW-1185">Reference proteome</keyword>
<sequence>MIENQWTNSIKELLQEANLGDSIYFDTLNKVPYAQEILSYDLDFVKDKEHTMAFETDLLIFEKDKSIKPRVIIESKITSVTTHDAITYSYKAQTHKNVTPYIRYGIMLGNRQHFPLPGRLFRHGTNFDFMISFRDFILSEEEKLAFIDLIKKEISYSQKIEEMIYDSRIRNRKHYFLLQKELRLEEMFF</sequence>
<gene>
    <name evidence="1" type="ORF">E4100_09080</name>
</gene>
<accession>A0A4Z0D4C6</accession>
<dbReference type="AlphaFoldDB" id="A0A4Z0D4C6"/>
<evidence type="ECO:0000313" key="2">
    <source>
        <dbReference type="Proteomes" id="UP000298381"/>
    </source>
</evidence>
<comment type="caution">
    <text evidence="1">The sequence shown here is derived from an EMBL/GenBank/DDBJ whole genome shotgun (WGS) entry which is preliminary data.</text>
</comment>
<evidence type="ECO:0000313" key="1">
    <source>
        <dbReference type="EMBL" id="TFZ39154.1"/>
    </source>
</evidence>
<proteinExistence type="predicted"/>
<name>A0A4Z0D4C6_9FIRM</name>
<dbReference type="EMBL" id="SRIB01000020">
    <property type="protein sequence ID" value="TFZ39154.1"/>
    <property type="molecule type" value="Genomic_DNA"/>
</dbReference>
<protein>
    <submittedName>
        <fullName evidence="1">Uncharacterized protein</fullName>
    </submittedName>
</protein>
<dbReference type="RefSeq" id="WP_135271734.1">
    <property type="nucleotide sequence ID" value="NZ_SRIB01000020.1"/>
</dbReference>
<dbReference type="OrthoDB" id="3078667at2"/>
<dbReference type="Proteomes" id="UP000298381">
    <property type="component" value="Unassembled WGS sequence"/>
</dbReference>
<reference evidence="1 2" key="1">
    <citation type="submission" date="2019-03" db="EMBL/GenBank/DDBJ databases">
        <title>Draft genome sequence data and analysis of a Fermenting Bacterium, Soehngenia longevitae strain 1933PT, isolated from petroleum reservoir in Azerbaijan.</title>
        <authorList>
            <person name="Grouzdev D.S."/>
            <person name="Bidzhieva S.K."/>
            <person name="Sokolova D.S."/>
            <person name="Tourova T.P."/>
            <person name="Poltaraus A.B."/>
            <person name="Nazina T.N."/>
        </authorList>
    </citation>
    <scope>NUCLEOTIDE SEQUENCE [LARGE SCALE GENOMIC DNA]</scope>
    <source>
        <strain evidence="1 2">1933P</strain>
    </source>
</reference>